<dbReference type="Proteomes" id="UP000243084">
    <property type="component" value="Unassembled WGS sequence"/>
</dbReference>
<evidence type="ECO:0000256" key="2">
    <source>
        <dbReference type="SAM" id="SignalP"/>
    </source>
</evidence>
<organism evidence="3 4">
    <name type="scientific">Geopseudomonas sagittaria</name>
    <dbReference type="NCBI Taxonomy" id="1135990"/>
    <lineage>
        <taxon>Bacteria</taxon>
        <taxon>Pseudomonadati</taxon>
        <taxon>Pseudomonadota</taxon>
        <taxon>Gammaproteobacteria</taxon>
        <taxon>Pseudomonadales</taxon>
        <taxon>Pseudomonadaceae</taxon>
        <taxon>Geopseudomonas</taxon>
    </lineage>
</organism>
<dbReference type="OrthoDB" id="7006393at2"/>
<name>A0A1I5Q2N3_9GAMM</name>
<sequence length="852" mass="86959">MNKQLGAVVIAWGLCAAMTGIALADLKAVDPGPYSGATGHFPLWYQDNNDLALELCQSKALSPTGGYLCTLIPEAGVYDDTQPMVFADNWPSELFWFLAETSIPAGSVNGYEVEVYVAGIEAAFAGGPPKPGDQQSFARIRIRASVPNNRRGTYTITHPYGVETVTVTQGGRRAINITRDIGVGGPVDFSGALGGAVGPFLTSASGTVTATNPETGAQEIFIGDPNIPGPVVPITNPVTGLPVDYLEISGPAGTLRTNLFSVSGKILDSRPATPLTVERSTYSRNAAGSRISVFAQSNPANSVCYRETLALLPGTPPSPCLRNLLPDGQGYFFHSDPFPQSLPPFLVVTASDPTSLSRPTAVSSPLTDVVKISSARFDRDTGTLTIEATSSDEVLIPDLAATGFGRLNKAGTLQSLTVTGLFQPPAQVTVKSAAGGSDTEAVSVRGSAPDSGDNQPPVGVADSTSTSPGAAVDIAVLSNDSDPDGNPFSVASVTQPAEGGSVTINPGGASLRYTPPTTVTTAFTASFSYVLRDSLGALSEPVGVTVSVSASDPTNQPPLANPDSASTTPGNAISINVLGNDSDPEGHPFSVTGVTQPATGQGSVTINANGTLLYTPPATVATAFTASFSYTVTDSLGAAAIGSVTVSVSASPVNLPPTVGNDTASTSDGVPVTINVLANDSDPEGHPFSVTSVTQPGGVQGSVAINADGSLLYTPPPADTIDTPFTATFTYTVTDSLGASATATVSVLVQPLVTEPPPAVISVTTATVRAGNGGRFTWELSGNTTQTNSNLTIEVTTTNGLALLGTVTPNRRTGSWSLTVRNTTQFPPINTPSATITATATGASITVPVQRL</sequence>
<feature type="compositionally biased region" description="Polar residues" evidence="1">
    <location>
        <begin position="561"/>
        <end position="570"/>
    </location>
</feature>
<dbReference type="RefSeq" id="WP_092428200.1">
    <property type="nucleotide sequence ID" value="NZ_FOXM01000002.1"/>
</dbReference>
<feature type="region of interest" description="Disordered" evidence="1">
    <location>
        <begin position="547"/>
        <end position="570"/>
    </location>
</feature>
<dbReference type="PANTHER" id="PTHR34720">
    <property type="entry name" value="MICROCYSTIN DEPENDENT PROTEIN"/>
    <property type="match status" value="1"/>
</dbReference>
<evidence type="ECO:0000313" key="3">
    <source>
        <dbReference type="EMBL" id="SFP40624.1"/>
    </source>
</evidence>
<accession>A0A1I5Q2N3</accession>
<dbReference type="AlphaFoldDB" id="A0A1I5Q2N3"/>
<evidence type="ECO:0000313" key="4">
    <source>
        <dbReference type="Proteomes" id="UP000243084"/>
    </source>
</evidence>
<reference evidence="4" key="1">
    <citation type="submission" date="2016-10" db="EMBL/GenBank/DDBJ databases">
        <authorList>
            <person name="Varghese N."/>
            <person name="Submissions S."/>
        </authorList>
    </citation>
    <scope>NUCLEOTIDE SEQUENCE [LARGE SCALE GENOMIC DNA]</scope>
    <source>
        <strain evidence="4">JCM 18195</strain>
    </source>
</reference>
<dbReference type="Gene3D" id="2.60.40.2810">
    <property type="match status" value="2"/>
</dbReference>
<keyword evidence="2" id="KW-0732">Signal</keyword>
<dbReference type="EMBL" id="FOXM01000002">
    <property type="protein sequence ID" value="SFP40624.1"/>
    <property type="molecule type" value="Genomic_DNA"/>
</dbReference>
<keyword evidence="4" id="KW-1185">Reference proteome</keyword>
<feature type="chain" id="PRO_5017460588" evidence="2">
    <location>
        <begin position="25"/>
        <end position="852"/>
    </location>
</feature>
<feature type="signal peptide" evidence="2">
    <location>
        <begin position="1"/>
        <end position="24"/>
    </location>
</feature>
<feature type="region of interest" description="Disordered" evidence="1">
    <location>
        <begin position="431"/>
        <end position="513"/>
    </location>
</feature>
<protein>
    <submittedName>
        <fullName evidence="3">Uncharacterized protein</fullName>
    </submittedName>
</protein>
<proteinExistence type="predicted"/>
<dbReference type="NCBIfam" id="NF012211">
    <property type="entry name" value="tand_rpt_95"/>
    <property type="match status" value="2"/>
</dbReference>
<dbReference type="PANTHER" id="PTHR34720:SF9">
    <property type="entry name" value="BLR4714 PROTEIN"/>
    <property type="match status" value="1"/>
</dbReference>
<dbReference type="Pfam" id="PF17963">
    <property type="entry name" value="Big_9"/>
    <property type="match status" value="3"/>
</dbReference>
<gene>
    <name evidence="3" type="ORF">SAMN05216229_102165</name>
</gene>
<evidence type="ECO:0000256" key="1">
    <source>
        <dbReference type="SAM" id="MobiDB-lite"/>
    </source>
</evidence>